<dbReference type="Gene3D" id="3.40.50.10330">
    <property type="entry name" value="Probable inorganic polyphosphate/atp-NAD kinase, domain 1"/>
    <property type="match status" value="1"/>
</dbReference>
<dbReference type="GO" id="GO:0016301">
    <property type="term" value="F:kinase activity"/>
    <property type="evidence" value="ECO:0007669"/>
    <property type="project" value="UniProtKB-KW"/>
</dbReference>
<comment type="similarity">
    <text evidence="2">Belongs to the diacylglycerol/lipid kinase family.</text>
</comment>
<dbReference type="PANTHER" id="PTHR12358:SF54">
    <property type="entry name" value="SPHINGOSINE KINASE RELATED PROTEIN"/>
    <property type="match status" value="1"/>
</dbReference>
<dbReference type="Gene3D" id="2.60.200.40">
    <property type="match status" value="1"/>
</dbReference>
<evidence type="ECO:0000256" key="1">
    <source>
        <dbReference type="ARBA" id="ARBA00001946"/>
    </source>
</evidence>
<evidence type="ECO:0000256" key="3">
    <source>
        <dbReference type="ARBA" id="ARBA00022516"/>
    </source>
</evidence>
<dbReference type="NCBIfam" id="TIGR00147">
    <property type="entry name" value="YegS/Rv2252/BmrU family lipid kinase"/>
    <property type="match status" value="1"/>
</dbReference>
<sequence length="311" mass="34980">MFVIIINPKAGHGQAERLFRTIQNDPLYQNQRKNFQAHFTVYPGHAEKLAGELCYLYQDFLSYLIVIGGDGTLHEVINGAQPYPDLPIGFIPVGAGNDFAKGIGQVKAGVPLFREMVQAPKFHRIRTGTFTANDGEAAKPRSFLNSIGFDMDGLIVEEVNKSVFRKWAKYFRITSFIYPLALLRVLPGLNPISIELRIDGKKIECKQATMVTITNHPYYGGGMKIAPKASIEKPTFQIIIVEPISKWKILAFFKTVFTGRHIQRKEVHEWEGRNVHISSSEPLPFQVDGQSGECYECYIEKTPSARSIFVG</sequence>
<evidence type="ECO:0000256" key="6">
    <source>
        <dbReference type="ARBA" id="ARBA00022777"/>
    </source>
</evidence>
<dbReference type="PANTHER" id="PTHR12358">
    <property type="entry name" value="SPHINGOSINE KINASE"/>
    <property type="match status" value="1"/>
</dbReference>
<dbReference type="Proteomes" id="UP000198897">
    <property type="component" value="Unassembled WGS sequence"/>
</dbReference>
<feature type="domain" description="DAGKc" evidence="11">
    <location>
        <begin position="1"/>
        <end position="134"/>
    </location>
</feature>
<dbReference type="OrthoDB" id="9786026at2"/>
<dbReference type="SUPFAM" id="SSF111331">
    <property type="entry name" value="NAD kinase/diacylglycerol kinase-like"/>
    <property type="match status" value="1"/>
</dbReference>
<dbReference type="GO" id="GO:0008654">
    <property type="term" value="P:phospholipid biosynthetic process"/>
    <property type="evidence" value="ECO:0007669"/>
    <property type="project" value="UniProtKB-KW"/>
</dbReference>
<dbReference type="GO" id="GO:0005524">
    <property type="term" value="F:ATP binding"/>
    <property type="evidence" value="ECO:0007669"/>
    <property type="project" value="UniProtKB-KW"/>
</dbReference>
<evidence type="ECO:0000256" key="8">
    <source>
        <dbReference type="ARBA" id="ARBA00023098"/>
    </source>
</evidence>
<keyword evidence="4" id="KW-0808">Transferase</keyword>
<keyword evidence="7" id="KW-0067">ATP-binding</keyword>
<dbReference type="PROSITE" id="PS50146">
    <property type="entry name" value="DAGK"/>
    <property type="match status" value="1"/>
</dbReference>
<dbReference type="InterPro" id="IPR050187">
    <property type="entry name" value="Lipid_Phosphate_FormReg"/>
</dbReference>
<keyword evidence="6 12" id="KW-0418">Kinase</keyword>
<evidence type="ECO:0000256" key="7">
    <source>
        <dbReference type="ARBA" id="ARBA00022840"/>
    </source>
</evidence>
<reference evidence="13" key="1">
    <citation type="submission" date="2016-10" db="EMBL/GenBank/DDBJ databases">
        <authorList>
            <person name="Varghese N."/>
            <person name="Submissions S."/>
        </authorList>
    </citation>
    <scope>NUCLEOTIDE SEQUENCE [LARGE SCALE GENOMIC DNA]</scope>
    <source>
        <strain evidence="13">FP5</strain>
    </source>
</reference>
<evidence type="ECO:0000256" key="2">
    <source>
        <dbReference type="ARBA" id="ARBA00005983"/>
    </source>
</evidence>
<protein>
    <submittedName>
        <fullName evidence="12">Lipid kinase, YegS/Rv2252/BmrU family</fullName>
    </submittedName>
</protein>
<keyword evidence="8" id="KW-0443">Lipid metabolism</keyword>
<dbReference type="Pfam" id="PF00781">
    <property type="entry name" value="DAGK_cat"/>
    <property type="match status" value="1"/>
</dbReference>
<proteinExistence type="inferred from homology"/>
<dbReference type="InterPro" id="IPR001206">
    <property type="entry name" value="Diacylglycerol_kinase_cat_dom"/>
</dbReference>
<dbReference type="SMART" id="SM00046">
    <property type="entry name" value="DAGKc"/>
    <property type="match status" value="1"/>
</dbReference>
<dbReference type="InterPro" id="IPR045540">
    <property type="entry name" value="YegS/DAGK_C"/>
</dbReference>
<evidence type="ECO:0000259" key="11">
    <source>
        <dbReference type="PROSITE" id="PS50146"/>
    </source>
</evidence>
<evidence type="ECO:0000256" key="4">
    <source>
        <dbReference type="ARBA" id="ARBA00022679"/>
    </source>
</evidence>
<keyword evidence="3" id="KW-0444">Lipid biosynthesis</keyword>
<evidence type="ECO:0000256" key="5">
    <source>
        <dbReference type="ARBA" id="ARBA00022741"/>
    </source>
</evidence>
<evidence type="ECO:0000256" key="10">
    <source>
        <dbReference type="ARBA" id="ARBA00023264"/>
    </source>
</evidence>
<dbReference type="InterPro" id="IPR016064">
    <property type="entry name" value="NAD/diacylglycerol_kinase_sf"/>
</dbReference>
<organism evidence="12 13">
    <name type="scientific">Halobacillus alkaliphilus</name>
    <dbReference type="NCBI Taxonomy" id="396056"/>
    <lineage>
        <taxon>Bacteria</taxon>
        <taxon>Bacillati</taxon>
        <taxon>Bacillota</taxon>
        <taxon>Bacilli</taxon>
        <taxon>Bacillales</taxon>
        <taxon>Bacillaceae</taxon>
        <taxon>Halobacillus</taxon>
    </lineage>
</organism>
<dbReference type="RefSeq" id="WP_089754451.1">
    <property type="nucleotide sequence ID" value="NZ_FOOG01000055.1"/>
</dbReference>
<comment type="cofactor">
    <cofactor evidence="1">
        <name>Mg(2+)</name>
        <dbReference type="ChEBI" id="CHEBI:18420"/>
    </cofactor>
</comment>
<dbReference type="InterPro" id="IPR017438">
    <property type="entry name" value="ATP-NAD_kinase_N"/>
</dbReference>
<accession>A0A1I2SSH6</accession>
<dbReference type="InterPro" id="IPR005218">
    <property type="entry name" value="Diacylglycerol/lipid_kinase"/>
</dbReference>
<evidence type="ECO:0000313" key="13">
    <source>
        <dbReference type="Proteomes" id="UP000198897"/>
    </source>
</evidence>
<gene>
    <name evidence="12" type="ORF">SAMN05216353_15514</name>
</gene>
<keyword evidence="13" id="KW-1185">Reference proteome</keyword>
<name>A0A1I2SSH6_9BACI</name>
<keyword evidence="5" id="KW-0547">Nucleotide-binding</keyword>
<keyword evidence="9" id="KW-0594">Phospholipid biosynthesis</keyword>
<dbReference type="AlphaFoldDB" id="A0A1I2SSH6"/>
<dbReference type="Pfam" id="PF19279">
    <property type="entry name" value="YegS_C"/>
    <property type="match status" value="1"/>
</dbReference>
<keyword evidence="10" id="KW-1208">Phospholipid metabolism</keyword>
<evidence type="ECO:0000313" key="12">
    <source>
        <dbReference type="EMBL" id="SFG55503.1"/>
    </source>
</evidence>
<dbReference type="EMBL" id="FOOG01000055">
    <property type="protein sequence ID" value="SFG55503.1"/>
    <property type="molecule type" value="Genomic_DNA"/>
</dbReference>
<evidence type="ECO:0000256" key="9">
    <source>
        <dbReference type="ARBA" id="ARBA00023209"/>
    </source>
</evidence>